<evidence type="ECO:0000313" key="3">
    <source>
        <dbReference type="Proteomes" id="UP000264719"/>
    </source>
</evidence>
<keyword evidence="2" id="KW-0378">Hydrolase</keyword>
<keyword evidence="2" id="KW-0645">Protease</keyword>
<dbReference type="GO" id="GO:0006508">
    <property type="term" value="P:proteolysis"/>
    <property type="evidence" value="ECO:0007669"/>
    <property type="project" value="UniProtKB-KW"/>
</dbReference>
<protein>
    <submittedName>
        <fullName evidence="2">Protease modulator HflC</fullName>
    </submittedName>
</protein>
<dbReference type="GO" id="GO:0008233">
    <property type="term" value="F:peptidase activity"/>
    <property type="evidence" value="ECO:0007669"/>
    <property type="project" value="UniProtKB-KW"/>
</dbReference>
<feature type="transmembrane region" description="Helical" evidence="1">
    <location>
        <begin position="6"/>
        <end position="25"/>
    </location>
</feature>
<comment type="caution">
    <text evidence="2">The sequence shown here is derived from an EMBL/GenBank/DDBJ whole genome shotgun (WGS) entry which is preliminary data.</text>
</comment>
<accession>A0A348W9G5</accession>
<evidence type="ECO:0000313" key="2">
    <source>
        <dbReference type="EMBL" id="HAR51177.1"/>
    </source>
</evidence>
<dbReference type="AlphaFoldDB" id="A0A348W9G5"/>
<keyword evidence="1" id="KW-0472">Membrane</keyword>
<dbReference type="EMBL" id="DMVW01000048">
    <property type="protein sequence ID" value="HAR51177.1"/>
    <property type="molecule type" value="Genomic_DNA"/>
</dbReference>
<evidence type="ECO:0000256" key="1">
    <source>
        <dbReference type="SAM" id="Phobius"/>
    </source>
</evidence>
<feature type="non-terminal residue" evidence="2">
    <location>
        <position position="49"/>
    </location>
</feature>
<gene>
    <name evidence="2" type="ORF">DCS45_04770</name>
</gene>
<name>A0A348W9G5_9RHOB</name>
<keyword evidence="1" id="KW-1133">Transmembrane helix</keyword>
<dbReference type="Proteomes" id="UP000264719">
    <property type="component" value="Unassembled WGS sequence"/>
</dbReference>
<proteinExistence type="predicted"/>
<sequence>MSKLKYLFPILVIAIIGLLSAIFIVDEREKVLVMQFGKVVSVKEEPGLG</sequence>
<organism evidence="2 3">
    <name type="scientific">Roseovarius nubinhibens</name>
    <dbReference type="NCBI Taxonomy" id="314263"/>
    <lineage>
        <taxon>Bacteria</taxon>
        <taxon>Pseudomonadati</taxon>
        <taxon>Pseudomonadota</taxon>
        <taxon>Alphaproteobacteria</taxon>
        <taxon>Rhodobacterales</taxon>
        <taxon>Roseobacteraceae</taxon>
        <taxon>Roseovarius</taxon>
    </lineage>
</organism>
<keyword evidence="1" id="KW-0812">Transmembrane</keyword>
<reference evidence="2 3" key="1">
    <citation type="journal article" date="2018" name="Nat. Biotechnol.">
        <title>A standardized bacterial taxonomy based on genome phylogeny substantially revises the tree of life.</title>
        <authorList>
            <person name="Parks D.H."/>
            <person name="Chuvochina M."/>
            <person name="Waite D.W."/>
            <person name="Rinke C."/>
            <person name="Skarshewski A."/>
            <person name="Chaumeil P.A."/>
            <person name="Hugenholtz P."/>
        </authorList>
    </citation>
    <scope>NUCLEOTIDE SEQUENCE [LARGE SCALE GENOMIC DNA]</scope>
    <source>
        <strain evidence="2">UBA9169</strain>
    </source>
</reference>